<keyword evidence="2 3" id="KW-0378">Hydrolase</keyword>
<dbReference type="InterPro" id="IPR029069">
    <property type="entry name" value="HotDog_dom_sf"/>
</dbReference>
<dbReference type="PROSITE" id="PS51770">
    <property type="entry name" value="HOTDOG_ACOT"/>
    <property type="match status" value="1"/>
</dbReference>
<dbReference type="AlphaFoldDB" id="A0AAP5JWR4"/>
<dbReference type="EMBL" id="JARQGV010000004">
    <property type="protein sequence ID" value="MDT2253372.1"/>
    <property type="molecule type" value="Genomic_DNA"/>
</dbReference>
<organism evidence="6 7">
    <name type="scientific">Paenibacillus larvae</name>
    <dbReference type="NCBI Taxonomy" id="1464"/>
    <lineage>
        <taxon>Bacteria</taxon>
        <taxon>Bacillati</taxon>
        <taxon>Bacillota</taxon>
        <taxon>Bacilli</taxon>
        <taxon>Bacillales</taxon>
        <taxon>Paenibacillaceae</taxon>
        <taxon>Paenibacillus</taxon>
    </lineage>
</organism>
<evidence type="ECO:0000256" key="1">
    <source>
        <dbReference type="ARBA" id="ARBA00010458"/>
    </source>
</evidence>
<dbReference type="GO" id="GO:0005829">
    <property type="term" value="C:cytosol"/>
    <property type="evidence" value="ECO:0007669"/>
    <property type="project" value="TreeGrafter"/>
</dbReference>
<evidence type="ECO:0000256" key="2">
    <source>
        <dbReference type="ARBA" id="ARBA00022801"/>
    </source>
</evidence>
<reference evidence="6" key="1">
    <citation type="journal article" date="2023" name="J. Vet. Diagn. Invest.">
        <title>Oxytetracycline-resistant Paenibacillus larvae identified in commercial beekeeping operations in Saskatchewan using pooled honey sampling.</title>
        <authorList>
            <person name="Obshta O."/>
            <person name="Zabrodski M.W."/>
            <person name="Soomro T."/>
            <person name="Wilson G."/>
            <person name="Masood F."/>
            <person name="Thebeau J."/>
            <person name="Silva M.C.B."/>
            <person name="Biganski S."/>
            <person name="Kozii I.V."/>
            <person name="Koziy R.V."/>
            <person name="Raza M.F."/>
            <person name="Jose M.S."/>
            <person name="Simko E."/>
            <person name="Wood S.C."/>
        </authorList>
    </citation>
    <scope>NUCLEOTIDE SEQUENCE</scope>
    <source>
        <strain evidence="6">PL001</strain>
    </source>
</reference>
<dbReference type="InterPro" id="IPR033120">
    <property type="entry name" value="HOTDOG_ACOT"/>
</dbReference>
<dbReference type="Proteomes" id="UP001259239">
    <property type="component" value="Unassembled WGS sequence"/>
</dbReference>
<dbReference type="PANTHER" id="PTHR11049">
    <property type="entry name" value="ACYL COENZYME A THIOESTER HYDROLASE"/>
    <property type="match status" value="1"/>
</dbReference>
<reference evidence="6" key="2">
    <citation type="submission" date="2023-03" db="EMBL/GenBank/DDBJ databases">
        <authorList>
            <person name="Obshta O."/>
            <person name="Zabrodski M.W."/>
            <person name="Soomro T."/>
            <person name="Wilson G."/>
            <person name="Masood F."/>
            <person name="Thebeau J."/>
            <person name="Bezerra Da Silva M.C."/>
            <person name="Raza F."/>
            <person name="Biganski S."/>
            <person name="Jose M."/>
            <person name="Camilli M."/>
            <person name="Kozii I.V."/>
            <person name="Kozii R.V."/>
            <person name="Simko E."/>
            <person name="Wood S.C."/>
        </authorList>
    </citation>
    <scope>NUCLEOTIDE SEQUENCE</scope>
    <source>
        <strain evidence="6">PL001</strain>
    </source>
</reference>
<name>A0AAP5JWR4_9BACL</name>
<feature type="compositionally biased region" description="Basic residues" evidence="4">
    <location>
        <begin position="148"/>
        <end position="158"/>
    </location>
</feature>
<dbReference type="InterPro" id="IPR040170">
    <property type="entry name" value="Cytosol_ACT"/>
</dbReference>
<dbReference type="GO" id="GO:0009062">
    <property type="term" value="P:fatty acid catabolic process"/>
    <property type="evidence" value="ECO:0007669"/>
    <property type="project" value="TreeGrafter"/>
</dbReference>
<proteinExistence type="inferred from homology"/>
<dbReference type="Gene3D" id="3.10.129.10">
    <property type="entry name" value="Hotdog Thioesterase"/>
    <property type="match status" value="1"/>
</dbReference>
<evidence type="ECO:0000259" key="5">
    <source>
        <dbReference type="PROSITE" id="PS51770"/>
    </source>
</evidence>
<comment type="similarity">
    <text evidence="1">Belongs to the acyl coenzyme A hydrolase family.</text>
</comment>
<evidence type="ECO:0000313" key="6">
    <source>
        <dbReference type="EMBL" id="MDT2253372.1"/>
    </source>
</evidence>
<feature type="domain" description="HotDog ACOT-type" evidence="5">
    <location>
        <begin position="7"/>
        <end position="119"/>
    </location>
</feature>
<dbReference type="GO" id="GO:0006637">
    <property type="term" value="P:acyl-CoA metabolic process"/>
    <property type="evidence" value="ECO:0007669"/>
    <property type="project" value="TreeGrafter"/>
</dbReference>
<protein>
    <submittedName>
        <fullName evidence="6">Acyl-CoA thioesterase</fullName>
    </submittedName>
</protein>
<comment type="caution">
    <text evidence="6">The sequence shown here is derived from an EMBL/GenBank/DDBJ whole genome shotgun (WGS) entry which is preliminary data.</text>
</comment>
<evidence type="ECO:0000256" key="3">
    <source>
        <dbReference type="PROSITE-ProRule" id="PRU01106"/>
    </source>
</evidence>
<dbReference type="CDD" id="cd03442">
    <property type="entry name" value="BFIT_BACH"/>
    <property type="match status" value="1"/>
</dbReference>
<feature type="region of interest" description="Disordered" evidence="4">
    <location>
        <begin position="133"/>
        <end position="158"/>
    </location>
</feature>
<evidence type="ECO:0000256" key="4">
    <source>
        <dbReference type="SAM" id="MobiDB-lite"/>
    </source>
</evidence>
<accession>A0AAP5JWR4</accession>
<dbReference type="Pfam" id="PF03061">
    <property type="entry name" value="4HBT"/>
    <property type="match status" value="1"/>
</dbReference>
<sequence>MEAKTVSQSRSIMTEIIFPKDTNYHGTVFGGMMMQCIDKIATIACMRHCRKGVVTASSDSLDFLAPVRLGESLQIEAFVTWTHRSSMEVYVKATAENLLTGEIRNTATSFLTFVAVDEDGRPVPVPPIIPETEEEKRLHETAPVRYEARKRRKVQAGT</sequence>
<dbReference type="RefSeq" id="WP_023483339.1">
    <property type="nucleotide sequence ID" value="NZ_CBCRXL010000043.1"/>
</dbReference>
<dbReference type="PANTHER" id="PTHR11049:SF24">
    <property type="entry name" value="CYTOSOLIC ACYL COENZYME A THIOESTER HYDROLASE"/>
    <property type="match status" value="1"/>
</dbReference>
<dbReference type="GO" id="GO:0052816">
    <property type="term" value="F:long-chain fatty acyl-CoA hydrolase activity"/>
    <property type="evidence" value="ECO:0007669"/>
    <property type="project" value="TreeGrafter"/>
</dbReference>
<dbReference type="SUPFAM" id="SSF54637">
    <property type="entry name" value="Thioesterase/thiol ester dehydrase-isomerase"/>
    <property type="match status" value="1"/>
</dbReference>
<dbReference type="InterPro" id="IPR006683">
    <property type="entry name" value="Thioestr_dom"/>
</dbReference>
<evidence type="ECO:0000313" key="7">
    <source>
        <dbReference type="Proteomes" id="UP001259239"/>
    </source>
</evidence>
<gene>
    <name evidence="6" type="ORF">P7H09_19525</name>
</gene>